<organism evidence="1 2">
    <name type="scientific">Taenia crassiceps</name>
    <dbReference type="NCBI Taxonomy" id="6207"/>
    <lineage>
        <taxon>Eukaryota</taxon>
        <taxon>Metazoa</taxon>
        <taxon>Spiralia</taxon>
        <taxon>Lophotrochozoa</taxon>
        <taxon>Platyhelminthes</taxon>
        <taxon>Cestoda</taxon>
        <taxon>Eucestoda</taxon>
        <taxon>Cyclophyllidea</taxon>
        <taxon>Taeniidae</taxon>
        <taxon>Taenia</taxon>
    </lineage>
</organism>
<sequence>MLRPGRQCVCPISGFATSQHGRHSAPLIGPFDQIFHLFGSHRCNAPSNANTGCNPSNKTGDLNAIGECVLSRLSTQVELEHLRSTMHEIERVRLFCINSGCSSNSVDLVESVEFLRNRQESML</sequence>
<reference evidence="1 2" key="1">
    <citation type="journal article" date="2022" name="Front. Cell. Infect. Microbiol.">
        <title>The Genomes of Two Strains of Taenia crassiceps the Animal Model for the Study of Human Cysticercosis.</title>
        <authorList>
            <person name="Bobes R.J."/>
            <person name="Estrada K."/>
            <person name="Rios-Valencia D.G."/>
            <person name="Calderon-Gallegos A."/>
            <person name="de la Torre P."/>
            <person name="Carrero J.C."/>
            <person name="Sanchez-Flores A."/>
            <person name="Laclette J.P."/>
        </authorList>
    </citation>
    <scope>NUCLEOTIDE SEQUENCE [LARGE SCALE GENOMIC DNA]</scope>
    <source>
        <strain evidence="1">WFUcys</strain>
    </source>
</reference>
<protein>
    <submittedName>
        <fullName evidence="1">Uncharacterized protein</fullName>
    </submittedName>
</protein>
<comment type="caution">
    <text evidence="1">The sequence shown here is derived from an EMBL/GenBank/DDBJ whole genome shotgun (WGS) entry which is preliminary data.</text>
</comment>
<evidence type="ECO:0000313" key="2">
    <source>
        <dbReference type="Proteomes" id="UP001651158"/>
    </source>
</evidence>
<gene>
    <name evidence="1" type="ORF">TcWFU_005007</name>
</gene>
<name>A0ABR4QQJ0_9CEST</name>
<dbReference type="EMBL" id="JAKROA010000001">
    <property type="protein sequence ID" value="KAL5112068.1"/>
    <property type="molecule type" value="Genomic_DNA"/>
</dbReference>
<proteinExistence type="predicted"/>
<accession>A0ABR4QQJ0</accession>
<evidence type="ECO:0000313" key="1">
    <source>
        <dbReference type="EMBL" id="KAL5112068.1"/>
    </source>
</evidence>
<keyword evidence="2" id="KW-1185">Reference proteome</keyword>
<dbReference type="Proteomes" id="UP001651158">
    <property type="component" value="Unassembled WGS sequence"/>
</dbReference>